<evidence type="ECO:0000259" key="1">
    <source>
        <dbReference type="PROSITE" id="PS50097"/>
    </source>
</evidence>
<dbReference type="InterPro" id="IPR000210">
    <property type="entry name" value="BTB/POZ_dom"/>
</dbReference>
<dbReference type="STRING" id="50376.A0A517LLB7"/>
<dbReference type="CDD" id="cd18186">
    <property type="entry name" value="BTB_POZ_ZBTB_KLHL-like"/>
    <property type="match status" value="1"/>
</dbReference>
<accession>A0A517LLB7</accession>
<dbReference type="SMART" id="SM00225">
    <property type="entry name" value="BTB"/>
    <property type="match status" value="1"/>
</dbReference>
<proteinExistence type="predicted"/>
<keyword evidence="3" id="KW-1185">Reference proteome</keyword>
<reference evidence="2 3" key="1">
    <citation type="submission" date="2019-07" db="EMBL/GenBank/DDBJ databases">
        <title>Finished genome of Venturia effusa.</title>
        <authorList>
            <person name="Young C.A."/>
            <person name="Cox M.P."/>
            <person name="Ganley A.R.D."/>
            <person name="David W.J."/>
        </authorList>
    </citation>
    <scope>NUCLEOTIDE SEQUENCE [LARGE SCALE GENOMIC DNA]</scope>
    <source>
        <strain evidence="3">albino</strain>
    </source>
</reference>
<dbReference type="Pfam" id="PF00651">
    <property type="entry name" value="BTB"/>
    <property type="match status" value="1"/>
</dbReference>
<evidence type="ECO:0000313" key="2">
    <source>
        <dbReference type="EMBL" id="QDS76424.1"/>
    </source>
</evidence>
<dbReference type="PANTHER" id="PTHR47843">
    <property type="entry name" value="BTB DOMAIN-CONTAINING PROTEIN-RELATED"/>
    <property type="match status" value="1"/>
</dbReference>
<dbReference type="PROSITE" id="PS50097">
    <property type="entry name" value="BTB"/>
    <property type="match status" value="1"/>
</dbReference>
<evidence type="ECO:0000313" key="3">
    <source>
        <dbReference type="Proteomes" id="UP000316270"/>
    </source>
</evidence>
<dbReference type="OrthoDB" id="194443at2759"/>
<dbReference type="PANTHER" id="PTHR47843:SF2">
    <property type="entry name" value="BTB DOMAIN-CONTAINING PROTEIN"/>
    <property type="match status" value="1"/>
</dbReference>
<sequence>MANHNPSFLDNIGTDLATIRIGEGDAQESFPVHKDLLVACSPYFKAALEGKFVEAADKAIPIPDITSRQFKLFLNWLYFRNVPKDQFTYMGTDCCANCKPSGSTCEESRRIAGFTKDYDDDDEASLTLEDFPPLADEVDQQLETLIATGPWDRYMLYVFADRCDVPALRQQLIDKVYKGRCELYGAVIYATRRLANNSPLRRLMLDKYTTEYTCDTVRGEKRCGTEVLLRQKLPVDFILSLLDMILNGQTGMKPLCAYHEHEQDEETIKECQGRMWGNE</sequence>
<dbReference type="EMBL" id="CP042199">
    <property type="protein sequence ID" value="QDS76424.1"/>
    <property type="molecule type" value="Genomic_DNA"/>
</dbReference>
<dbReference type="Proteomes" id="UP000316270">
    <property type="component" value="Chromosome 15"/>
</dbReference>
<organism evidence="2 3">
    <name type="scientific">Venturia effusa</name>
    <dbReference type="NCBI Taxonomy" id="50376"/>
    <lineage>
        <taxon>Eukaryota</taxon>
        <taxon>Fungi</taxon>
        <taxon>Dikarya</taxon>
        <taxon>Ascomycota</taxon>
        <taxon>Pezizomycotina</taxon>
        <taxon>Dothideomycetes</taxon>
        <taxon>Pleosporomycetidae</taxon>
        <taxon>Venturiales</taxon>
        <taxon>Venturiaceae</taxon>
        <taxon>Venturia</taxon>
    </lineage>
</organism>
<dbReference type="SUPFAM" id="SSF54695">
    <property type="entry name" value="POZ domain"/>
    <property type="match status" value="1"/>
</dbReference>
<name>A0A517LLB7_9PEZI</name>
<protein>
    <recommendedName>
        <fullName evidence="1">BTB domain-containing protein</fullName>
    </recommendedName>
</protein>
<dbReference type="AlphaFoldDB" id="A0A517LLB7"/>
<gene>
    <name evidence="2" type="ORF">FKW77_004228</name>
</gene>
<dbReference type="Gene3D" id="3.30.710.10">
    <property type="entry name" value="Potassium Channel Kv1.1, Chain A"/>
    <property type="match status" value="1"/>
</dbReference>
<dbReference type="InterPro" id="IPR011333">
    <property type="entry name" value="SKP1/BTB/POZ_sf"/>
</dbReference>
<feature type="domain" description="BTB" evidence="1">
    <location>
        <begin position="15"/>
        <end position="86"/>
    </location>
</feature>